<feature type="signal peptide" evidence="1">
    <location>
        <begin position="1"/>
        <end position="20"/>
    </location>
</feature>
<feature type="domain" description="Beta-lactamase-related" evidence="2">
    <location>
        <begin position="43"/>
        <end position="361"/>
    </location>
</feature>
<dbReference type="InterPro" id="IPR021860">
    <property type="entry name" value="Peptidase_S12_Pab87-rel_C"/>
</dbReference>
<organism evidence="4 5">
    <name type="scientific">Polluticaenibacter yanchengensis</name>
    <dbReference type="NCBI Taxonomy" id="3014562"/>
    <lineage>
        <taxon>Bacteria</taxon>
        <taxon>Pseudomonadati</taxon>
        <taxon>Bacteroidota</taxon>
        <taxon>Chitinophagia</taxon>
        <taxon>Chitinophagales</taxon>
        <taxon>Chitinophagaceae</taxon>
        <taxon>Polluticaenibacter</taxon>
    </lineage>
</organism>
<dbReference type="InterPro" id="IPR050491">
    <property type="entry name" value="AmpC-like"/>
</dbReference>
<accession>A0ABT4ULS8</accession>
<dbReference type="Proteomes" id="UP001210231">
    <property type="component" value="Unassembled WGS sequence"/>
</dbReference>
<evidence type="ECO:0000313" key="5">
    <source>
        <dbReference type="Proteomes" id="UP001210231"/>
    </source>
</evidence>
<evidence type="ECO:0000259" key="3">
    <source>
        <dbReference type="Pfam" id="PF11954"/>
    </source>
</evidence>
<dbReference type="RefSeq" id="WP_407032088.1">
    <property type="nucleotide sequence ID" value="NZ_JAQGEF010000016.1"/>
</dbReference>
<dbReference type="PANTHER" id="PTHR46825:SF15">
    <property type="entry name" value="BETA-LACTAMASE-RELATED DOMAIN-CONTAINING PROTEIN"/>
    <property type="match status" value="1"/>
</dbReference>
<dbReference type="SUPFAM" id="SSF56601">
    <property type="entry name" value="beta-lactamase/transpeptidase-like"/>
    <property type="match status" value="1"/>
</dbReference>
<proteinExistence type="predicted"/>
<feature type="chain" id="PRO_5046192893" evidence="1">
    <location>
        <begin position="21"/>
        <end position="518"/>
    </location>
</feature>
<dbReference type="PANTHER" id="PTHR46825">
    <property type="entry name" value="D-ALANYL-D-ALANINE-CARBOXYPEPTIDASE/ENDOPEPTIDASE AMPH"/>
    <property type="match status" value="1"/>
</dbReference>
<comment type="caution">
    <text evidence="4">The sequence shown here is derived from an EMBL/GenBank/DDBJ whole genome shotgun (WGS) entry which is preliminary data.</text>
</comment>
<name>A0ABT4ULS8_9BACT</name>
<dbReference type="InterPro" id="IPR001466">
    <property type="entry name" value="Beta-lactam-related"/>
</dbReference>
<dbReference type="GO" id="GO:0016787">
    <property type="term" value="F:hydrolase activity"/>
    <property type="evidence" value="ECO:0007669"/>
    <property type="project" value="UniProtKB-KW"/>
</dbReference>
<evidence type="ECO:0000313" key="4">
    <source>
        <dbReference type="EMBL" id="MDA3615760.1"/>
    </source>
</evidence>
<dbReference type="Gene3D" id="3.40.710.10">
    <property type="entry name" value="DD-peptidase/beta-lactamase superfamily"/>
    <property type="match status" value="1"/>
</dbReference>
<keyword evidence="5" id="KW-1185">Reference proteome</keyword>
<dbReference type="Pfam" id="PF00144">
    <property type="entry name" value="Beta-lactamase"/>
    <property type="match status" value="1"/>
</dbReference>
<evidence type="ECO:0000259" key="2">
    <source>
        <dbReference type="Pfam" id="PF00144"/>
    </source>
</evidence>
<dbReference type="EMBL" id="JAQGEF010000016">
    <property type="protein sequence ID" value="MDA3615760.1"/>
    <property type="molecule type" value="Genomic_DNA"/>
</dbReference>
<dbReference type="Pfam" id="PF11954">
    <property type="entry name" value="DUF3471"/>
    <property type="match status" value="1"/>
</dbReference>
<keyword evidence="4" id="KW-0378">Hydrolase</keyword>
<dbReference type="Gene3D" id="2.40.128.600">
    <property type="match status" value="1"/>
</dbReference>
<gene>
    <name evidence="4" type="ORF">O3P16_13155</name>
</gene>
<evidence type="ECO:0000256" key="1">
    <source>
        <dbReference type="SAM" id="SignalP"/>
    </source>
</evidence>
<dbReference type="InterPro" id="IPR012338">
    <property type="entry name" value="Beta-lactam/transpept-like"/>
</dbReference>
<protein>
    <submittedName>
        <fullName evidence="4">Serine hydrolase</fullName>
    </submittedName>
</protein>
<reference evidence="4 5" key="1">
    <citation type="submission" date="2022-12" db="EMBL/GenBank/DDBJ databases">
        <title>Chitinophagaceae gen. sp. nov., a new member of the family Chitinophagaceae, isolated from soil in a chemical factory.</title>
        <authorList>
            <person name="Ke Z."/>
        </authorList>
    </citation>
    <scope>NUCLEOTIDE SEQUENCE [LARGE SCALE GENOMIC DNA]</scope>
    <source>
        <strain evidence="4 5">LY-5</strain>
    </source>
</reference>
<keyword evidence="1" id="KW-0732">Signal</keyword>
<feature type="domain" description="Peptidase S12 Pab87-related C-terminal" evidence="3">
    <location>
        <begin position="422"/>
        <end position="516"/>
    </location>
</feature>
<sequence>MGYTKWILAAGLLAANFTYAQKTPPITSAQIDSVVALTLKTFNVPGIAVGVVKDNVLIHAKGYGVRSIVSNEKVNEHTLFGVASHSKAFTAAALAILVDEKKIRWEDKVVDYIPYFKMYNPYVTQEVTIRDLLSHRTGLGLGAGDLMFWPDSGSISKQEIIHNVRFLKENSPFRTKYTYNNVMYMIAGEIVAKVSGQSWEDFVETRILQPAGMKESAVSLNRVRDKSNIITGHAPYENKLLPVRFDWNPVVNAAGGLVSNVVDMSKWAILQLNSGKINNQQIFSTEQCVEMHAPVSNIPVKKIMPPYNTHFSGYALGWQVSDVKGYKQVTHTGGLAGCVTQTVLFPELGLGIIVLTNQQSGLAFNSISYTIKDAYLGITGQNRVAEFNKRQIQQREETEKAVNPIYSKLAENALKSGKANHTPYPGTYTDLLIGEVIIEQTGNHLFFKSAKSPRLKGELFYYEANTYVIKWDDRSFDADAFVRFQLNENNKATSFTIDAFSPMTDFSFDFQDLNFVRK</sequence>